<comment type="caution">
    <text evidence="2">The sequence shown here is derived from an EMBL/GenBank/DDBJ whole genome shotgun (WGS) entry which is preliminary data.</text>
</comment>
<reference evidence="2" key="2">
    <citation type="submission" date="2020-09" db="EMBL/GenBank/DDBJ databases">
        <authorList>
            <person name="Sun Q."/>
            <person name="Zhou Y."/>
        </authorList>
    </citation>
    <scope>NUCLEOTIDE SEQUENCE</scope>
    <source>
        <strain evidence="2">CGMCC 1.15794</strain>
    </source>
</reference>
<dbReference type="Pfam" id="PF13160">
    <property type="entry name" value="DUF3995"/>
    <property type="match status" value="1"/>
</dbReference>
<keyword evidence="1" id="KW-1133">Transmembrane helix</keyword>
<keyword evidence="1" id="KW-0812">Transmembrane</keyword>
<evidence type="ECO:0000256" key="1">
    <source>
        <dbReference type="SAM" id="Phobius"/>
    </source>
</evidence>
<dbReference type="AlphaFoldDB" id="A0A917IH04"/>
<keyword evidence="3" id="KW-1185">Reference proteome</keyword>
<gene>
    <name evidence="2" type="ORF">GCM10010921_30110</name>
</gene>
<name>A0A917IH04_9MICO</name>
<reference evidence="2" key="1">
    <citation type="journal article" date="2014" name="Int. J. Syst. Evol. Microbiol.">
        <title>Complete genome sequence of Corynebacterium casei LMG S-19264T (=DSM 44701T), isolated from a smear-ripened cheese.</title>
        <authorList>
            <consortium name="US DOE Joint Genome Institute (JGI-PGF)"/>
            <person name="Walter F."/>
            <person name="Albersmeier A."/>
            <person name="Kalinowski J."/>
            <person name="Ruckert C."/>
        </authorList>
    </citation>
    <scope>NUCLEOTIDE SEQUENCE</scope>
    <source>
        <strain evidence="2">CGMCC 1.15794</strain>
    </source>
</reference>
<proteinExistence type="predicted"/>
<feature type="transmembrane region" description="Helical" evidence="1">
    <location>
        <begin position="121"/>
        <end position="143"/>
    </location>
</feature>
<dbReference type="EMBL" id="BMJY01000023">
    <property type="protein sequence ID" value="GGH50973.1"/>
    <property type="molecule type" value="Genomic_DNA"/>
</dbReference>
<evidence type="ECO:0000313" key="2">
    <source>
        <dbReference type="EMBL" id="GGH50973.1"/>
    </source>
</evidence>
<organism evidence="2 3">
    <name type="scientific">Microbacterium album</name>
    <dbReference type="NCBI Taxonomy" id="2053191"/>
    <lineage>
        <taxon>Bacteria</taxon>
        <taxon>Bacillati</taxon>
        <taxon>Actinomycetota</taxon>
        <taxon>Actinomycetes</taxon>
        <taxon>Micrococcales</taxon>
        <taxon>Microbacteriaceae</taxon>
        <taxon>Microbacterium</taxon>
    </lineage>
</organism>
<protein>
    <recommendedName>
        <fullName evidence="4">DUF3995 domain-containing protein</fullName>
    </recommendedName>
</protein>
<keyword evidence="1" id="KW-0472">Membrane</keyword>
<dbReference type="Proteomes" id="UP000657592">
    <property type="component" value="Unassembled WGS sequence"/>
</dbReference>
<accession>A0A917IH04</accession>
<feature type="transmembrane region" description="Helical" evidence="1">
    <location>
        <begin position="46"/>
        <end position="67"/>
    </location>
</feature>
<dbReference type="InterPro" id="IPR025058">
    <property type="entry name" value="DUF3995"/>
</dbReference>
<feature type="transmembrane region" description="Helical" evidence="1">
    <location>
        <begin position="79"/>
        <end position="109"/>
    </location>
</feature>
<evidence type="ECO:0008006" key="4">
    <source>
        <dbReference type="Google" id="ProtNLM"/>
    </source>
</evidence>
<sequence length="158" mass="16639">MPVALWVAAVVGTVHGAWSLYWAFGGRALLDTVGQWAVQAVDDEPALAFAVLLGVGILKLLAAWIPLLSERGHLPGRPLWRLVAWVGGPALVLYGLLNAAVAGAVLLGWTGTPADDRPGLIGHALIWDPMFAVWGAALTLGLVATRNRRGRDPAGRSL</sequence>
<evidence type="ECO:0000313" key="3">
    <source>
        <dbReference type="Proteomes" id="UP000657592"/>
    </source>
</evidence>